<dbReference type="RefSeq" id="WP_179754028.1">
    <property type="nucleotide sequence ID" value="NZ_JACCBU010000001.1"/>
</dbReference>
<proteinExistence type="predicted"/>
<accession>A0A7Y9IAC1</accession>
<reference evidence="1 2" key="1">
    <citation type="submission" date="2020-07" db="EMBL/GenBank/DDBJ databases">
        <title>Sequencing the genomes of 1000 actinobacteria strains.</title>
        <authorList>
            <person name="Klenk H.-P."/>
        </authorList>
    </citation>
    <scope>NUCLEOTIDE SEQUENCE [LARGE SCALE GENOMIC DNA]</scope>
    <source>
        <strain evidence="1 2">DSM 22083</strain>
    </source>
</reference>
<dbReference type="AlphaFoldDB" id="A0A7Y9IAC1"/>
<keyword evidence="2" id="KW-1185">Reference proteome</keyword>
<organism evidence="1 2">
    <name type="scientific">Microlunatus parietis</name>
    <dbReference type="NCBI Taxonomy" id="682979"/>
    <lineage>
        <taxon>Bacteria</taxon>
        <taxon>Bacillati</taxon>
        <taxon>Actinomycetota</taxon>
        <taxon>Actinomycetes</taxon>
        <taxon>Propionibacteriales</taxon>
        <taxon>Propionibacteriaceae</taxon>
        <taxon>Microlunatus</taxon>
    </lineage>
</organism>
<dbReference type="Proteomes" id="UP000569914">
    <property type="component" value="Unassembled WGS sequence"/>
</dbReference>
<protein>
    <submittedName>
        <fullName evidence="1">Uncharacterized protein</fullName>
    </submittedName>
</protein>
<sequence>MRDQLLREAERARAAGRGDWVRHWEELAEAVQDVIVDEGDPAVATRVRQGAVWAEARPGMPGADEDSDLSGCSLSDLETQLRQVDESIRTVSMPDGAGRNRTRNMAMREVAILSVRRRLIAAEIRRRRKALDVWRMTQSLVHSPTTPDA</sequence>
<dbReference type="EMBL" id="JACCBU010000001">
    <property type="protein sequence ID" value="NYE72906.1"/>
    <property type="molecule type" value="Genomic_DNA"/>
</dbReference>
<comment type="caution">
    <text evidence="1">The sequence shown here is derived from an EMBL/GenBank/DDBJ whole genome shotgun (WGS) entry which is preliminary data.</text>
</comment>
<name>A0A7Y9IAC1_9ACTN</name>
<evidence type="ECO:0000313" key="2">
    <source>
        <dbReference type="Proteomes" id="UP000569914"/>
    </source>
</evidence>
<gene>
    <name evidence="1" type="ORF">BKA15_004235</name>
</gene>
<evidence type="ECO:0000313" key="1">
    <source>
        <dbReference type="EMBL" id="NYE72906.1"/>
    </source>
</evidence>